<protein>
    <submittedName>
        <fullName evidence="2">Uncharacterized protein</fullName>
    </submittedName>
</protein>
<dbReference type="RefSeq" id="WP_244021760.1">
    <property type="nucleotide sequence ID" value="NZ_JALHLF010000057.1"/>
</dbReference>
<comment type="caution">
    <text evidence="2">The sequence shown here is derived from an EMBL/GenBank/DDBJ whole genome shotgun (WGS) entry which is preliminary data.</text>
</comment>
<name>A0ABT0BF86_9SPHN</name>
<evidence type="ECO:0000313" key="3">
    <source>
        <dbReference type="Proteomes" id="UP001162881"/>
    </source>
</evidence>
<evidence type="ECO:0000256" key="1">
    <source>
        <dbReference type="SAM" id="MobiDB-lite"/>
    </source>
</evidence>
<gene>
    <name evidence="2" type="ORF">MTR62_13550</name>
</gene>
<proteinExistence type="predicted"/>
<evidence type="ECO:0000313" key="2">
    <source>
        <dbReference type="EMBL" id="MCJ2183707.1"/>
    </source>
</evidence>
<reference evidence="2" key="1">
    <citation type="submission" date="2022-03" db="EMBL/GenBank/DDBJ databases">
        <title>Identification of a novel bacterium isolated from mangrove sediments.</title>
        <authorList>
            <person name="Pan X."/>
        </authorList>
    </citation>
    <scope>NUCLEOTIDE SEQUENCE</scope>
    <source>
        <strain evidence="2">B1949</strain>
    </source>
</reference>
<feature type="region of interest" description="Disordered" evidence="1">
    <location>
        <begin position="32"/>
        <end position="55"/>
    </location>
</feature>
<keyword evidence="3" id="KW-1185">Reference proteome</keyword>
<sequence>MELGMESGTEDLRKEFRRKQAKLVAELEAWFEDETQPIDGSAPPPPSGGGGSIIGVRPAIDSKRVIDASRVTRQVLDIELPPEIIKQGGYASCDEMISDLVPKLERVYTGELKVKKRRPFKVSEPA</sequence>
<dbReference type="EMBL" id="JALHLF010000057">
    <property type="protein sequence ID" value="MCJ2183707.1"/>
    <property type="molecule type" value="Genomic_DNA"/>
</dbReference>
<dbReference type="Proteomes" id="UP001162881">
    <property type="component" value="Unassembled WGS sequence"/>
</dbReference>
<organism evidence="2 3">
    <name type="scientific">Novosphingobium organovorum</name>
    <dbReference type="NCBI Taxonomy" id="2930092"/>
    <lineage>
        <taxon>Bacteria</taxon>
        <taxon>Pseudomonadati</taxon>
        <taxon>Pseudomonadota</taxon>
        <taxon>Alphaproteobacteria</taxon>
        <taxon>Sphingomonadales</taxon>
        <taxon>Sphingomonadaceae</taxon>
        <taxon>Novosphingobium</taxon>
    </lineage>
</organism>
<accession>A0ABT0BF86</accession>